<feature type="compositionally biased region" description="Low complexity" evidence="2">
    <location>
        <begin position="822"/>
        <end position="844"/>
    </location>
</feature>
<comment type="caution">
    <text evidence="3">The sequence shown here is derived from an EMBL/GenBank/DDBJ whole genome shotgun (WGS) entry which is preliminary data.</text>
</comment>
<evidence type="ECO:0000256" key="2">
    <source>
        <dbReference type="SAM" id="MobiDB-lite"/>
    </source>
</evidence>
<feature type="repeat" description="TPR" evidence="1">
    <location>
        <begin position="736"/>
        <end position="769"/>
    </location>
</feature>
<dbReference type="OrthoDB" id="2154985at2759"/>
<dbReference type="SMART" id="SM00028">
    <property type="entry name" value="TPR"/>
    <property type="match status" value="1"/>
</dbReference>
<dbReference type="InterPro" id="IPR019412">
    <property type="entry name" value="IML2/TPR_39"/>
</dbReference>
<accession>A0A1X2HI07</accession>
<dbReference type="GO" id="GO:0005634">
    <property type="term" value="C:nucleus"/>
    <property type="evidence" value="ECO:0007669"/>
    <property type="project" value="TreeGrafter"/>
</dbReference>
<proteinExistence type="predicted"/>
<dbReference type="Pfam" id="PF10300">
    <property type="entry name" value="Iml2-TPR_39"/>
    <property type="match status" value="3"/>
</dbReference>
<feature type="region of interest" description="Disordered" evidence="2">
    <location>
        <begin position="175"/>
        <end position="234"/>
    </location>
</feature>
<name>A0A1X2HI07_SYNRA</name>
<dbReference type="Gene3D" id="1.25.40.10">
    <property type="entry name" value="Tetratricopeptide repeat domain"/>
    <property type="match status" value="1"/>
</dbReference>
<organism evidence="3 4">
    <name type="scientific">Syncephalastrum racemosum</name>
    <name type="common">Filamentous fungus</name>
    <dbReference type="NCBI Taxonomy" id="13706"/>
    <lineage>
        <taxon>Eukaryota</taxon>
        <taxon>Fungi</taxon>
        <taxon>Fungi incertae sedis</taxon>
        <taxon>Mucoromycota</taxon>
        <taxon>Mucoromycotina</taxon>
        <taxon>Mucoromycetes</taxon>
        <taxon>Mucorales</taxon>
        <taxon>Syncephalastraceae</taxon>
        <taxon>Syncephalastrum</taxon>
    </lineage>
</organism>
<dbReference type="GO" id="GO:0005741">
    <property type="term" value="C:mitochondrial outer membrane"/>
    <property type="evidence" value="ECO:0007669"/>
    <property type="project" value="TreeGrafter"/>
</dbReference>
<keyword evidence="1" id="KW-0802">TPR repeat</keyword>
<evidence type="ECO:0000256" key="1">
    <source>
        <dbReference type="PROSITE-ProRule" id="PRU00339"/>
    </source>
</evidence>
<keyword evidence="4" id="KW-1185">Reference proteome</keyword>
<dbReference type="PROSITE" id="PS50005">
    <property type="entry name" value="TPR"/>
    <property type="match status" value="1"/>
</dbReference>
<dbReference type="AlphaFoldDB" id="A0A1X2HI07"/>
<sequence>MFRQQLSNLSRLTSSTLKYAASSTAGYLPHWSSQNPGTPSQQQIDFWIENTERGLDALLNDEFDVADVIFMQYADESPFHAVGYALMAYVEAMLGLDNEKIQTAAARIAKAEELTRQLSRQVKRRDWQRYSSPSSSSSSSNVDPVPDLFEKPQPKYSQPSNYEHSISISFASVRDQEPPRHPLADNDSASSTSSAESVMTAPEEQPPEDEGTDPSVLLNKDSTHQPLYGCDRAPNGDRTIDLQCELLEVCCMLMGATIQFLRNSWIEYMKAAYKLRKTYKQYEQLFEALTTQKPADYAAALRQQRKRKSHPVDRQHSGISVNTTTTTNTSCSWNGESVSSLLAPTGATAPRLTWSEKRFSLFSLPTGRRQSIDPRRRSLAGPPPMGKCDSTVESGVFFGIGLFSLIFSLLPPKVNKILNTLGFHSSRPFALHILQRSYDSQGLFSSLSALTLLVYYTNLSLFIHPQLLPSSMSLENARHMLDKMKLRYPNSKIWELLEGKLCKMEGKARKGVEILRDSRRRHSVRLDQGTGGTAIHGIGQKRNLMLSDLAQLQALAVYEMGWGQIFLGDYFQASETFFRLESMNNWSRAFYHYIATCCMFADEQYDKAGMEFHQIPGILDRKRQLGGRLLPNEVFVDRKIKRWRERAQKLTAESKHHPTPHPWMTAQQRQQQQMIKERYSLLDGEVLKEVITVNPLWELIYLWNGVAQLTKPMLHCMEQHLQVSVKLSHQQPSDRAIAQVLLGAALRELGNYDEAETCFRHAVELDNMIQDDRWVIPYAMYEMATLYCFKVKQDEANAYLLPDARKWTRRSQQYFHQRRNNTHTTSTPHNTNTTSSTASTASTPADEDDDPNTPPPPPTDSGEYYDWESRLHIRCQLLLEKLDELSEM</sequence>
<dbReference type="Proteomes" id="UP000242180">
    <property type="component" value="Unassembled WGS sequence"/>
</dbReference>
<evidence type="ECO:0000313" key="3">
    <source>
        <dbReference type="EMBL" id="ORY98721.1"/>
    </source>
</evidence>
<dbReference type="EMBL" id="MCGN01000003">
    <property type="protein sequence ID" value="ORY98721.1"/>
    <property type="molecule type" value="Genomic_DNA"/>
</dbReference>
<dbReference type="GO" id="GO:0005829">
    <property type="term" value="C:cytosol"/>
    <property type="evidence" value="ECO:0007669"/>
    <property type="project" value="TreeGrafter"/>
</dbReference>
<dbReference type="InterPro" id="IPR019734">
    <property type="entry name" value="TPR_rpt"/>
</dbReference>
<dbReference type="InterPro" id="IPR011990">
    <property type="entry name" value="TPR-like_helical_dom_sf"/>
</dbReference>
<gene>
    <name evidence="3" type="ORF">BCR43DRAFT_488041</name>
</gene>
<feature type="region of interest" description="Disordered" evidence="2">
    <location>
        <begin position="120"/>
        <end position="161"/>
    </location>
</feature>
<feature type="compositionally biased region" description="Basic and acidic residues" evidence="2">
    <location>
        <begin position="175"/>
        <end position="184"/>
    </location>
</feature>
<dbReference type="PANTHER" id="PTHR31859">
    <property type="entry name" value="TETRATRICOPEPTIDE REPEAT PROTEIN 39 FAMILY MEMBER"/>
    <property type="match status" value="1"/>
</dbReference>
<feature type="compositionally biased region" description="Low complexity" evidence="2">
    <location>
        <begin position="188"/>
        <end position="197"/>
    </location>
</feature>
<dbReference type="SUPFAM" id="SSF48452">
    <property type="entry name" value="TPR-like"/>
    <property type="match status" value="1"/>
</dbReference>
<dbReference type="FunCoup" id="A0A1X2HI07">
    <property type="interactions" value="83"/>
</dbReference>
<reference evidence="3 4" key="1">
    <citation type="submission" date="2016-07" db="EMBL/GenBank/DDBJ databases">
        <title>Pervasive Adenine N6-methylation of Active Genes in Fungi.</title>
        <authorList>
            <consortium name="DOE Joint Genome Institute"/>
            <person name="Mondo S.J."/>
            <person name="Dannebaum R.O."/>
            <person name="Kuo R.C."/>
            <person name="Labutti K."/>
            <person name="Haridas S."/>
            <person name="Kuo A."/>
            <person name="Salamov A."/>
            <person name="Ahrendt S.R."/>
            <person name="Lipzen A."/>
            <person name="Sullivan W."/>
            <person name="Andreopoulos W.B."/>
            <person name="Clum A."/>
            <person name="Lindquist E."/>
            <person name="Daum C."/>
            <person name="Ramamoorthy G.K."/>
            <person name="Gryganskyi A."/>
            <person name="Culley D."/>
            <person name="Magnuson J.K."/>
            <person name="James T.Y."/>
            <person name="O'Malley M.A."/>
            <person name="Stajich J.E."/>
            <person name="Spatafora J.W."/>
            <person name="Visel A."/>
            <person name="Grigoriev I.V."/>
        </authorList>
    </citation>
    <scope>NUCLEOTIDE SEQUENCE [LARGE SCALE GENOMIC DNA]</scope>
    <source>
        <strain evidence="3 4">NRRL 2496</strain>
    </source>
</reference>
<dbReference type="OMA" id="HIRCQLL"/>
<feature type="region of interest" description="Disordered" evidence="2">
    <location>
        <begin position="811"/>
        <end position="865"/>
    </location>
</feature>
<feature type="compositionally biased region" description="Low complexity" evidence="2">
    <location>
        <begin position="131"/>
        <end position="140"/>
    </location>
</feature>
<protein>
    <submittedName>
        <fullName evidence="3">Uncharacterized protein</fullName>
    </submittedName>
</protein>
<dbReference type="PANTHER" id="PTHR31859:SF1">
    <property type="entry name" value="TETRATRICOPEPTIDE REPEAT PROTEIN 39C"/>
    <property type="match status" value="1"/>
</dbReference>
<evidence type="ECO:0000313" key="4">
    <source>
        <dbReference type="Proteomes" id="UP000242180"/>
    </source>
</evidence>
<dbReference type="InParanoid" id="A0A1X2HI07"/>